<proteinExistence type="predicted"/>
<evidence type="ECO:0000313" key="3">
    <source>
        <dbReference type="Proteomes" id="UP000092966"/>
    </source>
</evidence>
<evidence type="ECO:0000313" key="2">
    <source>
        <dbReference type="EMBL" id="RQK77934.1"/>
    </source>
</evidence>
<evidence type="ECO:0000313" key="1">
    <source>
        <dbReference type="EMBL" id="ANW91939.1"/>
    </source>
</evidence>
<dbReference type="EMBL" id="CP012393">
    <property type="protein sequence ID" value="ANW91939.1"/>
    <property type="molecule type" value="Genomic_DNA"/>
</dbReference>
<protein>
    <submittedName>
        <fullName evidence="2">Head completion/stabilization protein</fullName>
    </submittedName>
</protein>
<reference evidence="2 4" key="2">
    <citation type="submission" date="2017-09" db="EMBL/GenBank/DDBJ databases">
        <title>Phenotypic and genotypic characterization of Colombian isolates of Neisseria meningitidis recovered from invasive disease.</title>
        <authorList>
            <person name="Duarte C."/>
            <person name="Gabastou J.M."/>
            <person name="Moreno J."/>
        </authorList>
    </citation>
    <scope>NUCLEOTIDE SEQUENCE [LARGE SCALE GENOMIC DNA]</scope>
    <source>
        <strain evidence="2 4">INS-Nm1012</strain>
    </source>
</reference>
<dbReference type="AlphaFoldDB" id="A0A425B267"/>
<dbReference type="EMBL" id="NWZY01000019">
    <property type="protein sequence ID" value="RQK77934.1"/>
    <property type="molecule type" value="Genomic_DNA"/>
</dbReference>
<gene>
    <name evidence="2" type="ORF">COH52_07590</name>
    <name evidence="1" type="ORF">DE8555_1395</name>
</gene>
<dbReference type="Proteomes" id="UP000092966">
    <property type="component" value="Chromosome"/>
</dbReference>
<dbReference type="InterPro" id="IPR009225">
    <property type="entry name" value="Phage_head_completion_GpL"/>
</dbReference>
<sequence length="160" mass="17759">MMLFADNPDQGRQGADKSRIVSIPFFPEIDVNDFREVMRVEANISDNRAYHAVLEAVAHINGQLKAHRLQAVADGIATLAQTAAPDDIINGESVQVHHYRRAAYCYAKALLLEKYADTEPTGKAEARGEIKQAQAEDYRREAHFAVAAIAGRHRCDSELI</sequence>
<dbReference type="Proteomes" id="UP000283666">
    <property type="component" value="Unassembled WGS sequence"/>
</dbReference>
<evidence type="ECO:0000313" key="4">
    <source>
        <dbReference type="Proteomes" id="UP000283666"/>
    </source>
</evidence>
<organism evidence="2 4">
    <name type="scientific">Neisseria meningitidis</name>
    <dbReference type="NCBI Taxonomy" id="487"/>
    <lineage>
        <taxon>Bacteria</taxon>
        <taxon>Pseudomonadati</taxon>
        <taxon>Pseudomonadota</taxon>
        <taxon>Betaproteobacteria</taxon>
        <taxon>Neisseriales</taxon>
        <taxon>Neisseriaceae</taxon>
        <taxon>Neisseria</taxon>
    </lineage>
</organism>
<dbReference type="Pfam" id="PF05926">
    <property type="entry name" value="Phage_GPL"/>
    <property type="match status" value="1"/>
</dbReference>
<reference evidence="1 3" key="1">
    <citation type="submission" date="2015-07" db="EMBL/GenBank/DDBJ databases">
        <title>Comparative genome sequencing reveals within-host evolution of Neisseria meningitidis during.</title>
        <authorList>
            <person name="Klughammer J."/>
            <person name="Dittrich M."/>
            <person name="Mueller T."/>
            <person name="Blom J."/>
            <person name="Goesmann A."/>
            <person name="Vogel U."/>
            <person name="Frosch M."/>
            <person name="Bock C."/>
            <person name="Schoen C."/>
        </authorList>
    </citation>
    <scope>NUCLEOTIDE SEQUENCE [LARGE SCALE GENOMIC DNA]</scope>
    <source>
        <strain evidence="1 3">DE8555</strain>
    </source>
</reference>
<dbReference type="RefSeq" id="WP_065821510.1">
    <property type="nucleotide sequence ID" value="NZ_CP012393.1"/>
</dbReference>
<accession>A0A425B267</accession>
<name>A0A425B267_NEIME</name>